<feature type="signal peptide" evidence="1">
    <location>
        <begin position="1"/>
        <end position="32"/>
    </location>
</feature>
<reference evidence="2 3" key="1">
    <citation type="submission" date="2015-02" db="EMBL/GenBank/DDBJ databases">
        <title>Draft genome sequences of ten Microbacterium spp. with emphasis on heavy metal contaminated environments.</title>
        <authorList>
            <person name="Corretto E."/>
        </authorList>
    </citation>
    <scope>NUCLEOTIDE SEQUENCE [LARGE SCALE GENOMIC DNA]</scope>
    <source>
        <strain evidence="2 3">BEL163</strain>
    </source>
</reference>
<evidence type="ECO:0000256" key="1">
    <source>
        <dbReference type="SAM" id="SignalP"/>
    </source>
</evidence>
<dbReference type="PATRIC" id="fig|82380.10.peg.2946"/>
<evidence type="ECO:0000313" key="3">
    <source>
        <dbReference type="Proteomes" id="UP000033725"/>
    </source>
</evidence>
<name>A0A0F0KHG3_9MICO</name>
<sequence length="184" mass="19704">MTLGVQNSMSLSRRYAAAAVLLALASSVVACAPQPDPQATATPTTKPTSVEDEGRAFYLAQGFAENEGRLSPKTPAQQAMVDEVIESGVWAGIPDEDVAWMSLELTIDVCLVAIESEHRVDAGKVGEHIDSSEIIRTWSNAFEESDPGLPFMLGGLAISGMKHLCPDDYPDWIAAYRELPVPTG</sequence>
<dbReference type="AlphaFoldDB" id="A0A0F0KHG3"/>
<gene>
    <name evidence="2" type="ORF">RN51_02933</name>
</gene>
<proteinExistence type="predicted"/>
<evidence type="ECO:0000313" key="2">
    <source>
        <dbReference type="EMBL" id="KJL19595.1"/>
    </source>
</evidence>
<accession>A0A0F0KHG3</accession>
<feature type="chain" id="PRO_5038507272" description="DUF732 domain-containing protein" evidence="1">
    <location>
        <begin position="33"/>
        <end position="184"/>
    </location>
</feature>
<dbReference type="Proteomes" id="UP000033725">
    <property type="component" value="Unassembled WGS sequence"/>
</dbReference>
<keyword evidence="1" id="KW-0732">Signal</keyword>
<organism evidence="2 3">
    <name type="scientific">Microbacterium oxydans</name>
    <dbReference type="NCBI Taxonomy" id="82380"/>
    <lineage>
        <taxon>Bacteria</taxon>
        <taxon>Bacillati</taxon>
        <taxon>Actinomycetota</taxon>
        <taxon>Actinomycetes</taxon>
        <taxon>Micrococcales</taxon>
        <taxon>Microbacteriaceae</taxon>
        <taxon>Microbacterium</taxon>
    </lineage>
</organism>
<comment type="caution">
    <text evidence="2">The sequence shown here is derived from an EMBL/GenBank/DDBJ whole genome shotgun (WGS) entry which is preliminary data.</text>
</comment>
<evidence type="ECO:0008006" key="4">
    <source>
        <dbReference type="Google" id="ProtNLM"/>
    </source>
</evidence>
<protein>
    <recommendedName>
        <fullName evidence="4">DUF732 domain-containing protein</fullName>
    </recommendedName>
</protein>
<dbReference type="EMBL" id="JYIV01000029">
    <property type="protein sequence ID" value="KJL19595.1"/>
    <property type="molecule type" value="Genomic_DNA"/>
</dbReference>